<dbReference type="GO" id="GO:0005634">
    <property type="term" value="C:nucleus"/>
    <property type="evidence" value="ECO:0007669"/>
    <property type="project" value="TreeGrafter"/>
</dbReference>
<keyword evidence="4" id="KW-0833">Ubl conjugation pathway</keyword>
<evidence type="ECO:0000256" key="6">
    <source>
        <dbReference type="ARBA" id="ARBA00022807"/>
    </source>
</evidence>
<keyword evidence="12" id="KW-1185">Reference proteome</keyword>
<keyword evidence="6" id="KW-0788">Thiol protease</keyword>
<feature type="compositionally biased region" description="Basic residues" evidence="8">
    <location>
        <begin position="609"/>
        <end position="629"/>
    </location>
</feature>
<dbReference type="Proteomes" id="UP000298787">
    <property type="component" value="Chromosome 3"/>
</dbReference>
<comment type="similarity">
    <text evidence="1">Belongs to the CFAP97 family.</text>
</comment>
<evidence type="ECO:0000256" key="1">
    <source>
        <dbReference type="ARBA" id="ARBA00008315"/>
    </source>
</evidence>
<evidence type="ECO:0000256" key="2">
    <source>
        <dbReference type="ARBA" id="ARBA00008552"/>
    </source>
</evidence>
<keyword evidence="3 11" id="KW-0645">Protease</keyword>
<dbReference type="PANTHER" id="PTHR48153">
    <property type="entry name" value="UFM1-SPECIFIC PROTEASE 2"/>
    <property type="match status" value="1"/>
</dbReference>
<feature type="region of interest" description="Disordered" evidence="8">
    <location>
        <begin position="811"/>
        <end position="834"/>
    </location>
</feature>
<evidence type="ECO:0000256" key="4">
    <source>
        <dbReference type="ARBA" id="ARBA00022786"/>
    </source>
</evidence>
<feature type="region of interest" description="Disordered" evidence="8">
    <location>
        <begin position="891"/>
        <end position="970"/>
    </location>
</feature>
<evidence type="ECO:0000256" key="8">
    <source>
        <dbReference type="SAM" id="MobiDB-lite"/>
    </source>
</evidence>
<dbReference type="FunFam" id="3.90.70.130:FF:000001">
    <property type="entry name" value="Probable Ufm1-specific protease 2"/>
    <property type="match status" value="1"/>
</dbReference>
<gene>
    <name evidence="11" type="ORF">D9C73_002323</name>
</gene>
<dbReference type="EMBL" id="CM014080">
    <property type="protein sequence ID" value="TKS68262.1"/>
    <property type="molecule type" value="Genomic_DNA"/>
</dbReference>
<dbReference type="GO" id="GO:0006508">
    <property type="term" value="P:proteolysis"/>
    <property type="evidence" value="ECO:0007669"/>
    <property type="project" value="UniProtKB-KW"/>
</dbReference>
<feature type="region of interest" description="Disordered" evidence="8">
    <location>
        <begin position="588"/>
        <end position="768"/>
    </location>
</feature>
<dbReference type="InterPro" id="IPR012462">
    <property type="entry name" value="UFSP1/2_DUB_cat"/>
</dbReference>
<comment type="similarity">
    <text evidence="2">Belongs to the peptidase C78 family.</text>
</comment>
<dbReference type="AlphaFoldDB" id="A0A4V6AME1"/>
<feature type="compositionally biased region" description="Low complexity" evidence="8">
    <location>
        <begin position="728"/>
        <end position="738"/>
    </location>
</feature>
<feature type="compositionally biased region" description="Polar residues" evidence="8">
    <location>
        <begin position="943"/>
        <end position="956"/>
    </location>
</feature>
<dbReference type="Pfam" id="PF07910">
    <property type="entry name" value="Peptidase_C78"/>
    <property type="match status" value="1"/>
</dbReference>
<dbReference type="InterPro" id="IPR029488">
    <property type="entry name" value="Hmw/CFAP97"/>
</dbReference>
<feature type="domain" description="UFSP2 second" evidence="10">
    <location>
        <begin position="37"/>
        <end position="256"/>
    </location>
</feature>
<evidence type="ECO:0000259" key="9">
    <source>
        <dbReference type="Pfam" id="PF07910"/>
    </source>
</evidence>
<dbReference type="InterPro" id="IPR049387">
    <property type="entry name" value="UFSP2-like_2nd"/>
</dbReference>
<feature type="compositionally biased region" description="Basic and acidic residues" evidence="8">
    <location>
        <begin position="472"/>
        <end position="500"/>
    </location>
</feature>
<feature type="compositionally biased region" description="Basic and acidic residues" evidence="8">
    <location>
        <begin position="716"/>
        <end position="725"/>
    </location>
</feature>
<feature type="compositionally biased region" description="Polar residues" evidence="8">
    <location>
        <begin position="540"/>
        <end position="559"/>
    </location>
</feature>
<dbReference type="PANTHER" id="PTHR48153:SF2">
    <property type="entry name" value="UFM1-SPECIFIC PROTEASE 2"/>
    <property type="match status" value="1"/>
</dbReference>
<dbReference type="Gene3D" id="3.90.70.130">
    <property type="match status" value="1"/>
</dbReference>
<dbReference type="Pfam" id="PF13879">
    <property type="entry name" value="Hmw_CFAP97"/>
    <property type="match status" value="1"/>
</dbReference>
<evidence type="ECO:0000259" key="10">
    <source>
        <dbReference type="Pfam" id="PF20908"/>
    </source>
</evidence>
<evidence type="ECO:0000313" key="12">
    <source>
        <dbReference type="Proteomes" id="UP000298787"/>
    </source>
</evidence>
<evidence type="ECO:0000256" key="7">
    <source>
        <dbReference type="ARBA" id="ARBA00040469"/>
    </source>
</evidence>
<feature type="compositionally biased region" description="Polar residues" evidence="8">
    <location>
        <begin position="739"/>
        <end position="750"/>
    </location>
</feature>
<feature type="compositionally biased region" description="Low complexity" evidence="8">
    <location>
        <begin position="630"/>
        <end position="654"/>
    </location>
</feature>
<feature type="compositionally biased region" description="Basic and acidic residues" evidence="8">
    <location>
        <begin position="523"/>
        <end position="539"/>
    </location>
</feature>
<accession>A0A4V6AME1</accession>
<name>A0A4V6AME1_COLLU</name>
<evidence type="ECO:0000256" key="3">
    <source>
        <dbReference type="ARBA" id="ARBA00022670"/>
    </source>
</evidence>
<feature type="domain" description="UFSP1/2/DUB catalytic" evidence="9">
    <location>
        <begin position="277"/>
        <end position="444"/>
    </location>
</feature>
<sequence length="970" mass="108018">MVVADSPCSDTGTILRVRGPLEFTCRLDSTDAHKVISRTFQTLHSQVKSESCVLTVCDSPVIIWPNRGVHATPEEISPDTLCEDLHQWIQTDEQESAGKRSAKKKSKKSSAVNVINLRLMMEVTKTGPVSAPILSKTVQKSHFLSTTLPIDCVIRTTCDDTIKDAFERLLAALTHQLCEMEKVTLQHMKGTSLVKPEPLHFLLPEPKGLVTVVYPAGVPDSQLETQRKELHQQFELPDDWPYFRRANAYHFPNEPYKDGYLRNPHLFLTHPTLENGKVYLVQGIYSYHHYMQDHMDDNGWGCAYRSLQTICSWFQQQGYTERPVPTHKEIQQALVDVGDKQTSFVGSRQWIGSIEVQAVLNQLLEVTSKIMFVSQGSDLASKGRELANHFLTEGTPIMIGGGVLAHTILGVTWSETTGQIRYLILDPHYTGAEDLQVITDKVQRAAMFNPSDLEGEVDHSFFDSDSDAGGDGGKKTEKVEKEIPPAQERLHAKQAEHREGGLSPRSDKTKKHPKPAENNSSNRAEKKENSLQSKVEQRSRASSLSSVACTSDKVINNCSDTEEDSNFHSKRSSGTFMAMLADTRDAHYKDVYSESPNESEEEALSSSPKHSKGRNKQSPKRRLRSRHTRSPSPTSTEASVDADSESSCSSSYGRRSLDSPALPKPNRSALFPGVRGIRAGSRDVPAGHREESDDTVTDVSPLSSPDCSPLQSLDLNHTEAEEGSLKDQQQQQQQQQQQEESVPSSGLSTVHQDEDPEQDVDECSLSSESRLGGKLVLHCPGGRNRKNYSFTNDEVRCIDRENQRLLRELSRLSPGPRPGSAAGKKTRMTSKSPLNRLSHSALNRQREQQRIERENLAFLKRLESVKATPGLKRSEQLADYQRHVGYLGGPSYSISMSTTKKERSTSRTSSDGCRDSVNRRRLPDTKNRLWMTDTAGPRPASSRAVSITTDSGNTPIPRSKKLNAARSAWC</sequence>
<proteinExistence type="inferred from homology"/>
<dbReference type="GO" id="GO:0005783">
    <property type="term" value="C:endoplasmic reticulum"/>
    <property type="evidence" value="ECO:0007669"/>
    <property type="project" value="TreeGrafter"/>
</dbReference>
<protein>
    <recommendedName>
        <fullName evidence="7">Ufm1-specific protease 2</fullName>
    </recommendedName>
</protein>
<evidence type="ECO:0000256" key="5">
    <source>
        <dbReference type="ARBA" id="ARBA00022801"/>
    </source>
</evidence>
<dbReference type="Pfam" id="PF20908">
    <property type="entry name" value="UfSP2_N"/>
    <property type="match status" value="1"/>
</dbReference>
<organism evidence="11 12">
    <name type="scientific">Collichthys lucidus</name>
    <name type="common">Big head croaker</name>
    <name type="synonym">Sciaena lucida</name>
    <dbReference type="NCBI Taxonomy" id="240159"/>
    <lineage>
        <taxon>Eukaryota</taxon>
        <taxon>Metazoa</taxon>
        <taxon>Chordata</taxon>
        <taxon>Craniata</taxon>
        <taxon>Vertebrata</taxon>
        <taxon>Euteleostomi</taxon>
        <taxon>Actinopterygii</taxon>
        <taxon>Neopterygii</taxon>
        <taxon>Teleostei</taxon>
        <taxon>Neoteleostei</taxon>
        <taxon>Acanthomorphata</taxon>
        <taxon>Eupercaria</taxon>
        <taxon>Sciaenidae</taxon>
        <taxon>Collichthys</taxon>
    </lineage>
</organism>
<dbReference type="STRING" id="240159.A0A4V6AME1"/>
<dbReference type="GO" id="GO:0071567">
    <property type="term" value="F:deUFMylase activity"/>
    <property type="evidence" value="ECO:0007669"/>
    <property type="project" value="TreeGrafter"/>
</dbReference>
<keyword evidence="5" id="KW-0378">Hydrolase</keyword>
<reference evidence="11 12" key="1">
    <citation type="submission" date="2019-01" db="EMBL/GenBank/DDBJ databases">
        <title>Genome Assembly of Collichthys lucidus.</title>
        <authorList>
            <person name="Cai M."/>
            <person name="Xiao S."/>
        </authorList>
    </citation>
    <scope>NUCLEOTIDE SEQUENCE [LARGE SCALE GENOMIC DNA]</scope>
    <source>
        <strain evidence="11">JT15FE1705JMU</strain>
        <tissue evidence="11">Muscle</tissue>
    </source>
</reference>
<feature type="compositionally biased region" description="Polar residues" evidence="8">
    <location>
        <begin position="697"/>
        <end position="715"/>
    </location>
</feature>
<feature type="compositionally biased region" description="Basic and acidic residues" evidence="8">
    <location>
        <begin position="912"/>
        <end position="927"/>
    </location>
</feature>
<feature type="region of interest" description="Disordered" evidence="8">
    <location>
        <begin position="454"/>
        <end position="572"/>
    </location>
</feature>
<evidence type="ECO:0000313" key="11">
    <source>
        <dbReference type="EMBL" id="TKS68262.1"/>
    </source>
</evidence>